<protein>
    <submittedName>
        <fullName evidence="1">Uncharacterized protein</fullName>
    </submittedName>
</protein>
<sequence length="568" mass="65055">MAQMVRVWFELVDRQGGQVATLRYVDLAPDTPLAVFKNAARGAAEAVLPTELDTPDLKVFANAKARQDQTLLEELNGSAPIPETATVERLLVALKKRFNDNYLDGVDVFNLHAYDHERNPLEETAQLGLFGLTRSTAIIVEVPARTRFREETERELDEVARKRRKSDPVTKWKWKEEEDPVYSLDEGTLYFVNRDRATRELVRLHKSNYNRAKRGYGDVWMIPLLDNISGIGKSQFGREYIRSCRRQWDGLPASDTDGDFLNIIRQSHTIVVNFSPEHILREDMSFNVEKARGRFVTSIHAFFVENYGTTPLALDSIEAYPDHVDILTKLAIEAGPLFVVIDDIALAFDAPTLDVHARKSRFMEFCRTVLRPLVSVKHLFFLVAGRITFLNHAKSEPATGFVVWRLSLSLLRSPEIQEIIKKTYWDKKQVKTIQEQFKLDGSQISHHLAKATFGRPGLLIDAFTKCQTYQELAGYETTGEPDADFNWQHLGECVLRYKVPLREMMECAVDNTRKSVNLSKQWRDQRGEISYIDIADMFGIAWDEDFKSAKLFMPPYIQHAITISAYSL</sequence>
<organism evidence="1 2">
    <name type="scientific">Phytophthora sojae (strain P6497)</name>
    <name type="common">Soybean stem and root rot agent</name>
    <name type="synonym">Phytophthora megasperma f. sp. glycines</name>
    <dbReference type="NCBI Taxonomy" id="1094619"/>
    <lineage>
        <taxon>Eukaryota</taxon>
        <taxon>Sar</taxon>
        <taxon>Stramenopiles</taxon>
        <taxon>Oomycota</taxon>
        <taxon>Peronosporomycetes</taxon>
        <taxon>Peronosporales</taxon>
        <taxon>Peronosporaceae</taxon>
        <taxon>Phytophthora</taxon>
    </lineage>
</organism>
<dbReference type="AlphaFoldDB" id="G4ZLZ5"/>
<proteinExistence type="predicted"/>
<evidence type="ECO:0000313" key="1">
    <source>
        <dbReference type="EMBL" id="EGZ15624.1"/>
    </source>
</evidence>
<dbReference type="EMBL" id="JH159155">
    <property type="protein sequence ID" value="EGZ15624.1"/>
    <property type="molecule type" value="Genomic_DNA"/>
</dbReference>
<dbReference type="KEGG" id="psoj:PHYSODRAFT_302093"/>
<evidence type="ECO:0000313" key="2">
    <source>
        <dbReference type="Proteomes" id="UP000002640"/>
    </source>
</evidence>
<gene>
    <name evidence="1" type="ORF">PHYSODRAFT_302093</name>
</gene>
<dbReference type="RefSeq" id="XP_009529373.1">
    <property type="nucleotide sequence ID" value="XM_009531078.1"/>
</dbReference>
<keyword evidence="2" id="KW-1185">Reference proteome</keyword>
<dbReference type="GeneID" id="20642113"/>
<name>G4ZLZ5_PHYSP</name>
<reference evidence="1 2" key="1">
    <citation type="journal article" date="2006" name="Science">
        <title>Phytophthora genome sequences uncover evolutionary origins and mechanisms of pathogenesis.</title>
        <authorList>
            <person name="Tyler B.M."/>
            <person name="Tripathy S."/>
            <person name="Zhang X."/>
            <person name="Dehal P."/>
            <person name="Jiang R.H."/>
            <person name="Aerts A."/>
            <person name="Arredondo F.D."/>
            <person name="Baxter L."/>
            <person name="Bensasson D."/>
            <person name="Beynon J.L."/>
            <person name="Chapman J."/>
            <person name="Damasceno C.M."/>
            <person name="Dorrance A.E."/>
            <person name="Dou D."/>
            <person name="Dickerman A.W."/>
            <person name="Dubchak I.L."/>
            <person name="Garbelotto M."/>
            <person name="Gijzen M."/>
            <person name="Gordon S.G."/>
            <person name="Govers F."/>
            <person name="Grunwald N.J."/>
            <person name="Huang W."/>
            <person name="Ivors K.L."/>
            <person name="Jones R.W."/>
            <person name="Kamoun S."/>
            <person name="Krampis K."/>
            <person name="Lamour K.H."/>
            <person name="Lee M.K."/>
            <person name="McDonald W.H."/>
            <person name="Medina M."/>
            <person name="Meijer H.J."/>
            <person name="Nordberg E.K."/>
            <person name="Maclean D.J."/>
            <person name="Ospina-Giraldo M.D."/>
            <person name="Morris P.F."/>
            <person name="Phuntumart V."/>
            <person name="Putnam N.H."/>
            <person name="Rash S."/>
            <person name="Rose J.K."/>
            <person name="Sakihama Y."/>
            <person name="Salamov A.A."/>
            <person name="Savidor A."/>
            <person name="Scheuring C.F."/>
            <person name="Smith B.M."/>
            <person name="Sobral B.W."/>
            <person name="Terry A."/>
            <person name="Torto-Alalibo T.A."/>
            <person name="Win J."/>
            <person name="Xu Z."/>
            <person name="Zhang H."/>
            <person name="Grigoriev I.V."/>
            <person name="Rokhsar D.S."/>
            <person name="Boore J.L."/>
        </authorList>
    </citation>
    <scope>NUCLEOTIDE SEQUENCE [LARGE SCALE GENOMIC DNA]</scope>
    <source>
        <strain evidence="1 2">P6497</strain>
    </source>
</reference>
<accession>G4ZLZ5</accession>
<dbReference type="Proteomes" id="UP000002640">
    <property type="component" value="Unassembled WGS sequence"/>
</dbReference>
<dbReference type="InParanoid" id="G4ZLZ5"/>